<dbReference type="AlphaFoldDB" id="A0A2L0XBM0"/>
<name>A0A2L0XBM0_9BURK</name>
<feature type="region of interest" description="Disordered" evidence="1">
    <location>
        <begin position="1"/>
        <end position="74"/>
    </location>
</feature>
<evidence type="ECO:0000313" key="2">
    <source>
        <dbReference type="EMBL" id="QBP11414.1"/>
    </source>
</evidence>
<dbReference type="OrthoDB" id="9121546at2"/>
<protein>
    <submittedName>
        <fullName evidence="2">Uncharacterized protein</fullName>
    </submittedName>
</protein>
<feature type="compositionally biased region" description="Polar residues" evidence="1">
    <location>
        <begin position="41"/>
        <end position="56"/>
    </location>
</feature>
<gene>
    <name evidence="2" type="ORF">DDF84_017520</name>
</gene>
<organism evidence="2 3">
    <name type="scientific">Cupriavidus metallidurans</name>
    <dbReference type="NCBI Taxonomy" id="119219"/>
    <lineage>
        <taxon>Bacteria</taxon>
        <taxon>Pseudomonadati</taxon>
        <taxon>Pseudomonadota</taxon>
        <taxon>Betaproteobacteria</taxon>
        <taxon>Burkholderiales</taxon>
        <taxon>Burkholderiaceae</taxon>
        <taxon>Cupriavidus</taxon>
    </lineage>
</organism>
<accession>A0A2L0XBM0</accession>
<evidence type="ECO:0000313" key="3">
    <source>
        <dbReference type="Proteomes" id="UP000253772"/>
    </source>
</evidence>
<feature type="compositionally biased region" description="Basic and acidic residues" evidence="1">
    <location>
        <begin position="1"/>
        <end position="36"/>
    </location>
</feature>
<sequence length="958" mass="106475">MSRLKMLADRQARSAKALERQAVKAKEAREAREVRKTAAKQAQQIEGSGSQTTSALFSPPGPAHGPVPAIPPPAPSRPWAAVRYGSTGLRFTDRSAGGRVGPQPWTVDLVNRLLERAESGGVELCLVWPAKLASLPLLHAMANIERVCAGDIRGLRTVLFPGNHASSMALRGTLVDRQELVDAYRSFWKTQANGATVPVTCTESSAFLAAMGALNDVQLRHPEVPNPALAELVPVFVYQTPKSGWVTSETSALERTLSKVARLATRKALRTQVNEEWQDPGKAPCALMVLHNSTHKVAWKKALTSPALRGEGLPELLLFDATTAAARSNFNAVRRIPEQVRIAEEAGFSSQGFLIVTDDPATYFSLKGQLTEAKRALSMQVWATEPEDVLLSAEPHARDFKLAQRSNANFSVGIVDRDATQIALAFQRLAVACGPEDSPTHRALLDACLYVLRLSNMPAGYKDLTADSAEQAIPDFASQRNAWSTVRLAIQAELDAGNLNEHRTQLDRAIRTAEQLIEDWGDATPMARRLLAEIDRHARGSNHGLSIVLPNSKYIQLAHRFLSRKLGDVWAEIEPKLKWDTLASIGRALGEDLKRKQLVFVGMNADVLRVLLANPGVPHGTVLLVAYKQADSTLRMLEKMKELEPFKPFRGRIGLLAQELDRRLKEIPKPLGISSLADFSPTFRLDDGASTGQGADNSYYRFDLEGGARAYASGWIYRYEPNEDPFFRRMNVSAVRVDDLIFEMNDELRSKVEDALRRASGREGISSVVDPLRMWMQLYHTDVQRRCQLFFKETKRSVLARKIHERMVALNPAAKDCRVGRVYYWLEPPGNDDSRPHASKDGSFFRTFCAALQMSEDDAARYWALIRKTRQFNQSLGRELVARYAEILFQPESATTYRKLPEHVVRQLRQDALLCVHKVERVVAPSGRSALEIEPGDSDARLEREPPSYPRRVQGGGS</sequence>
<reference evidence="2 3" key="1">
    <citation type="submission" date="2019-03" db="EMBL/GenBank/DDBJ databases">
        <title>Comparative insights into the high quality Complete genome sequence of highly metal resistant Cupriavidus metallidurans strain BS1 isolated from a gold-copper mine.</title>
        <authorList>
            <person name="Mazhar H.S."/>
            <person name="Rensing C."/>
        </authorList>
    </citation>
    <scope>NUCLEOTIDE SEQUENCE [LARGE SCALE GENOMIC DNA]</scope>
    <source>
        <strain evidence="2 3">BS1</strain>
    </source>
</reference>
<evidence type="ECO:0000256" key="1">
    <source>
        <dbReference type="SAM" id="MobiDB-lite"/>
    </source>
</evidence>
<feature type="compositionally biased region" description="Pro residues" evidence="1">
    <location>
        <begin position="59"/>
        <end position="74"/>
    </location>
</feature>
<proteinExistence type="predicted"/>
<dbReference type="EMBL" id="CP037900">
    <property type="protein sequence ID" value="QBP11414.1"/>
    <property type="molecule type" value="Genomic_DNA"/>
</dbReference>
<dbReference type="Proteomes" id="UP000253772">
    <property type="component" value="Chromosome c1"/>
</dbReference>
<feature type="region of interest" description="Disordered" evidence="1">
    <location>
        <begin position="930"/>
        <end position="958"/>
    </location>
</feature>